<feature type="region of interest" description="Disordered" evidence="1">
    <location>
        <begin position="91"/>
        <end position="112"/>
    </location>
</feature>
<organism evidence="2 3">
    <name type="scientific">Aeoliella mucimassa</name>
    <dbReference type="NCBI Taxonomy" id="2527972"/>
    <lineage>
        <taxon>Bacteria</taxon>
        <taxon>Pseudomonadati</taxon>
        <taxon>Planctomycetota</taxon>
        <taxon>Planctomycetia</taxon>
        <taxon>Pirellulales</taxon>
        <taxon>Lacipirellulaceae</taxon>
        <taxon>Aeoliella</taxon>
    </lineage>
</organism>
<gene>
    <name evidence="2" type="ORF">Pan181_34060</name>
</gene>
<proteinExistence type="predicted"/>
<feature type="compositionally biased region" description="Low complexity" evidence="1">
    <location>
        <begin position="95"/>
        <end position="112"/>
    </location>
</feature>
<accession>A0A518AR35</accession>
<reference evidence="2 3" key="1">
    <citation type="submission" date="2019-02" db="EMBL/GenBank/DDBJ databases">
        <title>Deep-cultivation of Planctomycetes and their phenomic and genomic characterization uncovers novel biology.</title>
        <authorList>
            <person name="Wiegand S."/>
            <person name="Jogler M."/>
            <person name="Boedeker C."/>
            <person name="Pinto D."/>
            <person name="Vollmers J."/>
            <person name="Rivas-Marin E."/>
            <person name="Kohn T."/>
            <person name="Peeters S.H."/>
            <person name="Heuer A."/>
            <person name="Rast P."/>
            <person name="Oberbeckmann S."/>
            <person name="Bunk B."/>
            <person name="Jeske O."/>
            <person name="Meyerdierks A."/>
            <person name="Storesund J.E."/>
            <person name="Kallscheuer N."/>
            <person name="Luecker S."/>
            <person name="Lage O.M."/>
            <person name="Pohl T."/>
            <person name="Merkel B.J."/>
            <person name="Hornburger P."/>
            <person name="Mueller R.-W."/>
            <person name="Bruemmer F."/>
            <person name="Labrenz M."/>
            <person name="Spormann A.M."/>
            <person name="Op den Camp H."/>
            <person name="Overmann J."/>
            <person name="Amann R."/>
            <person name="Jetten M.S.M."/>
            <person name="Mascher T."/>
            <person name="Medema M.H."/>
            <person name="Devos D.P."/>
            <person name="Kaster A.-K."/>
            <person name="Ovreas L."/>
            <person name="Rohde M."/>
            <person name="Galperin M.Y."/>
            <person name="Jogler C."/>
        </authorList>
    </citation>
    <scope>NUCLEOTIDE SEQUENCE [LARGE SCALE GENOMIC DNA]</scope>
    <source>
        <strain evidence="2 3">Pan181</strain>
    </source>
</reference>
<keyword evidence="3" id="KW-1185">Reference proteome</keyword>
<dbReference type="EMBL" id="CP036278">
    <property type="protein sequence ID" value="QDU57192.1"/>
    <property type="molecule type" value="Genomic_DNA"/>
</dbReference>
<sequence length="112" mass="12553">MCLKGEHVSYKEPFGYQKPALSDQELATKLDRVDELVSTLLDDELDDTYVGELEALLLDSTEARSQYIGMIQLHTDLMEFYNPSKQLDLDSPVLSQLTQSPTGPTSTQQPTD</sequence>
<evidence type="ECO:0000313" key="3">
    <source>
        <dbReference type="Proteomes" id="UP000315750"/>
    </source>
</evidence>
<evidence type="ECO:0000313" key="2">
    <source>
        <dbReference type="EMBL" id="QDU57192.1"/>
    </source>
</evidence>
<evidence type="ECO:0000256" key="1">
    <source>
        <dbReference type="SAM" id="MobiDB-lite"/>
    </source>
</evidence>
<dbReference type="Proteomes" id="UP000315750">
    <property type="component" value="Chromosome"/>
</dbReference>
<protein>
    <submittedName>
        <fullName evidence="2">Uncharacterized protein</fullName>
    </submittedName>
</protein>
<dbReference type="KEGG" id="amuc:Pan181_34060"/>
<dbReference type="AlphaFoldDB" id="A0A518AR35"/>
<name>A0A518AR35_9BACT</name>